<dbReference type="Proteomes" id="UP001152795">
    <property type="component" value="Unassembled WGS sequence"/>
</dbReference>
<dbReference type="OrthoDB" id="8195432at2759"/>
<accession>A0A7D9K024</accession>
<protein>
    <submittedName>
        <fullName evidence="1">Uncharacterized protein</fullName>
    </submittedName>
</protein>
<organism evidence="1 2">
    <name type="scientific">Paramuricea clavata</name>
    <name type="common">Red gorgonian</name>
    <name type="synonym">Violescent sea-whip</name>
    <dbReference type="NCBI Taxonomy" id="317549"/>
    <lineage>
        <taxon>Eukaryota</taxon>
        <taxon>Metazoa</taxon>
        <taxon>Cnidaria</taxon>
        <taxon>Anthozoa</taxon>
        <taxon>Octocorallia</taxon>
        <taxon>Malacalcyonacea</taxon>
        <taxon>Plexauridae</taxon>
        <taxon>Paramuricea</taxon>
    </lineage>
</organism>
<gene>
    <name evidence="1" type="ORF">PACLA_8A031481</name>
</gene>
<evidence type="ECO:0000313" key="1">
    <source>
        <dbReference type="EMBL" id="CAB4038047.1"/>
    </source>
</evidence>
<sequence>DLCALHVLAYMLHRSSSRKKGKSVPVTRDGAISYLLQNVPSGSDVEAAANNKDDVYTQPFLLSTGQASKPDQFFLVLDRIVIPCGPDLINSFDILFKAHYVFNVEYAPPLLQFWEFVASMIYGVIKPCETGPTVPEVINDNGCELTDAKSIANAFNGFFSNVGCNLANKIPTIMDKSLIEYLIPPTSHDSFFLSPVTAGEIEEEIANLNCSKATGPFNNLLVYRSHLVATVRRICALPSRASASYIFAHKRVGGLGLLDPTLEADVQAIIHAVKMLSCSDPTVSNIAIAEVNQTVRLASRSNPTPTLKSKYLSSLPDDRLTNLRYNIQSLWTRVRKSTRNLGVEIKFNDNGLPILSTENSGSVLAKEASRFLHFHVQDRFASTLLALPDQGKVGRALTTDTFANGSTWQYNGLNIRFRDWRFIHRARLNCLPVNNVKSRWSNFCPKCRYCNSDETLPHVLCHCLRNMPSILRRHNTIVDRIVNAVQSGTVTTDQQVRAANSRLRPDIIVEEDNKVLIIDVCYPFDNNAEALRDAEQRKLNKYEGLKQFFVGQGKQCEVFGFVIGALGSWHPANENVLRQLGMSKRYRSLFRKLCCTDAIQGSTNIYREHLGITEVQNKPIPPLDRENPYKYLGVPIGLIDDPDNISDLVQDLTCDLESIEKSLLAPWQKLEMIRTFLQPSLTFALRAGFPKKDNLLVYRSHLVATVRRIFALPSRASASYIFPHKRVGGLGLLDPTLEADVQAIIHAVKMLSCSDPIVSNIANAEINQTVRLASRSNPTPALKSKYLSSLPDDRLTNLRHNIQSLCARVRKSTRNLGVEIQFNDNGLPILSTEISGSVLAKEASRFLHFHVQDRFASTLLALPDQGKVGRALTTDTFANGSTWQYNGLNIRFRDWRFIHRARLNCLP</sequence>
<comment type="caution">
    <text evidence="1">The sequence shown here is derived from an EMBL/GenBank/DDBJ whole genome shotgun (WGS) entry which is preliminary data.</text>
</comment>
<dbReference type="PANTHER" id="PTHR35450">
    <property type="entry name" value="REVERSE TRANSCRIPTASE DOMAIN-CONTAINING PROTEIN"/>
    <property type="match status" value="1"/>
</dbReference>
<feature type="non-terminal residue" evidence="1">
    <location>
        <position position="1"/>
    </location>
</feature>
<dbReference type="PANTHER" id="PTHR35450:SF2">
    <property type="entry name" value="REVERSE TRANSCRIPTASE DOMAIN-CONTAINING PROTEIN"/>
    <property type="match status" value="1"/>
</dbReference>
<dbReference type="AlphaFoldDB" id="A0A7D9K024"/>
<keyword evidence="2" id="KW-1185">Reference proteome</keyword>
<name>A0A7D9K024_PARCT</name>
<evidence type="ECO:0000313" key="2">
    <source>
        <dbReference type="Proteomes" id="UP001152795"/>
    </source>
</evidence>
<reference evidence="1" key="1">
    <citation type="submission" date="2020-04" db="EMBL/GenBank/DDBJ databases">
        <authorList>
            <person name="Alioto T."/>
            <person name="Alioto T."/>
            <person name="Gomez Garrido J."/>
        </authorList>
    </citation>
    <scope>NUCLEOTIDE SEQUENCE</scope>
    <source>
        <strain evidence="1">A484AB</strain>
    </source>
</reference>
<proteinExistence type="predicted"/>
<feature type="non-terminal residue" evidence="1">
    <location>
        <position position="907"/>
    </location>
</feature>
<dbReference type="EMBL" id="CACRXK020023747">
    <property type="protein sequence ID" value="CAB4038047.1"/>
    <property type="molecule type" value="Genomic_DNA"/>
</dbReference>